<name>A0AAV9N156_9EURO</name>
<dbReference type="EMBL" id="JAVRRD010000030">
    <property type="protein sequence ID" value="KAK5046550.1"/>
    <property type="molecule type" value="Genomic_DNA"/>
</dbReference>
<evidence type="ECO:0000313" key="3">
    <source>
        <dbReference type="EMBL" id="KAK5046550.1"/>
    </source>
</evidence>
<evidence type="ECO:0000313" key="4">
    <source>
        <dbReference type="Proteomes" id="UP001358417"/>
    </source>
</evidence>
<feature type="domain" description="DUF7708" evidence="2">
    <location>
        <begin position="84"/>
        <end position="226"/>
    </location>
</feature>
<comment type="caution">
    <text evidence="3">The sequence shown here is derived from an EMBL/GenBank/DDBJ whole genome shotgun (WGS) entry which is preliminary data.</text>
</comment>
<gene>
    <name evidence="3" type="ORF">LTR84_008353</name>
</gene>
<accession>A0AAV9N156</accession>
<sequence length="551" mass="61387">MAVAKSSPLVREFFEADPNDQSVDPAHDAFREGVLKFKDSLTQDPKKAGRAQQATSLEAVSDAVEAAQLAYDTKHGQSKTRERLRRFNATLHYYGNIMDVLVQHHPEYVSLAWGAMKFVFTTCLNHEATISALAKGLCKVGNTLPRVRLAIGLYPTRRMKNAISELYAYIIRFLIRAHDWYQENWLQHIWHSVTRLVELRYNDILDEIAIRTQIVHDLAVAGGLAEQRVMHEKLDAESSRVIALEAKLQEMTALLVAFKTMASGAFLDTNHLLTDLQISNVLDYVAHVPLPDPAKALRFGMFMREHRRSKHTTRNPNYAWVSPRLQTWSDQKNSSLVTVRGAFQSRNEMKDLSVELVELLQKSGIPVLWALKSTSQDGIDAQQPSAIDVLKYLTSQALRLSSTAPTEASMSSVCMRFKTASTADEWNAILASTIPVVTTIYLVIDVEVLNYAYADVPGSFWPAVFFKLSAELEARGSKTSVKVALISYGTTNQVTSSALPQGSKYWVANTREPLRQLKVGSRGNVSGGSSGKSSFRAGGQRSKASLIRLNR</sequence>
<evidence type="ECO:0000256" key="1">
    <source>
        <dbReference type="SAM" id="MobiDB-lite"/>
    </source>
</evidence>
<keyword evidence="4" id="KW-1185">Reference proteome</keyword>
<feature type="region of interest" description="Disordered" evidence="1">
    <location>
        <begin position="519"/>
        <end position="551"/>
    </location>
</feature>
<dbReference type="RefSeq" id="XP_064702141.1">
    <property type="nucleotide sequence ID" value="XM_064851900.1"/>
</dbReference>
<dbReference type="InterPro" id="IPR056125">
    <property type="entry name" value="DUF7708"/>
</dbReference>
<evidence type="ECO:0000259" key="2">
    <source>
        <dbReference type="Pfam" id="PF24809"/>
    </source>
</evidence>
<dbReference type="AlphaFoldDB" id="A0AAV9N156"/>
<organism evidence="3 4">
    <name type="scientific">Exophiala bonariae</name>
    <dbReference type="NCBI Taxonomy" id="1690606"/>
    <lineage>
        <taxon>Eukaryota</taxon>
        <taxon>Fungi</taxon>
        <taxon>Dikarya</taxon>
        <taxon>Ascomycota</taxon>
        <taxon>Pezizomycotina</taxon>
        <taxon>Eurotiomycetes</taxon>
        <taxon>Chaetothyriomycetidae</taxon>
        <taxon>Chaetothyriales</taxon>
        <taxon>Herpotrichiellaceae</taxon>
        <taxon>Exophiala</taxon>
    </lineage>
</organism>
<proteinExistence type="predicted"/>
<reference evidence="3 4" key="1">
    <citation type="submission" date="2023-08" db="EMBL/GenBank/DDBJ databases">
        <title>Black Yeasts Isolated from many extreme environments.</title>
        <authorList>
            <person name="Coleine C."/>
            <person name="Stajich J.E."/>
            <person name="Selbmann L."/>
        </authorList>
    </citation>
    <scope>NUCLEOTIDE SEQUENCE [LARGE SCALE GENOMIC DNA]</scope>
    <source>
        <strain evidence="3 4">CCFEE 5792</strain>
    </source>
</reference>
<dbReference type="GeneID" id="89976517"/>
<protein>
    <recommendedName>
        <fullName evidence="2">DUF7708 domain-containing protein</fullName>
    </recommendedName>
</protein>
<dbReference type="Pfam" id="PF24809">
    <property type="entry name" value="DUF7708"/>
    <property type="match status" value="1"/>
</dbReference>
<dbReference type="Proteomes" id="UP001358417">
    <property type="component" value="Unassembled WGS sequence"/>
</dbReference>